<dbReference type="InterPro" id="IPR036271">
    <property type="entry name" value="Tet_transcr_reg_TetR-rel_C_sf"/>
</dbReference>
<dbReference type="PANTHER" id="PTHR47506">
    <property type="entry name" value="TRANSCRIPTIONAL REGULATORY PROTEIN"/>
    <property type="match status" value="1"/>
</dbReference>
<evidence type="ECO:0000313" key="7">
    <source>
        <dbReference type="Proteomes" id="UP000194151"/>
    </source>
</evidence>
<dbReference type="RefSeq" id="WP_086066536.1">
    <property type="nucleotide sequence ID" value="NZ_CP021108.1"/>
</dbReference>
<dbReference type="EMBL" id="CP021108">
    <property type="protein sequence ID" value="ARP83198.1"/>
    <property type="molecule type" value="Genomic_DNA"/>
</dbReference>
<dbReference type="InterPro" id="IPR009057">
    <property type="entry name" value="Homeodomain-like_sf"/>
</dbReference>
<dbReference type="SUPFAM" id="SSF48498">
    <property type="entry name" value="Tetracyclin repressor-like, C-terminal domain"/>
    <property type="match status" value="1"/>
</dbReference>
<dbReference type="Pfam" id="PF00440">
    <property type="entry name" value="TetR_N"/>
    <property type="match status" value="1"/>
</dbReference>
<evidence type="ECO:0000256" key="3">
    <source>
        <dbReference type="ARBA" id="ARBA00023163"/>
    </source>
</evidence>
<dbReference type="STRING" id="1416806.CAL12_21845"/>
<dbReference type="Gene3D" id="1.10.10.60">
    <property type="entry name" value="Homeodomain-like"/>
    <property type="match status" value="1"/>
</dbReference>
<organism evidence="6 7">
    <name type="scientific">Bordetella genomosp. 8</name>
    <dbReference type="NCBI Taxonomy" id="1416806"/>
    <lineage>
        <taxon>Bacteria</taxon>
        <taxon>Pseudomonadati</taxon>
        <taxon>Pseudomonadota</taxon>
        <taxon>Betaproteobacteria</taxon>
        <taxon>Burkholderiales</taxon>
        <taxon>Alcaligenaceae</taxon>
        <taxon>Bordetella</taxon>
    </lineage>
</organism>
<protein>
    <submittedName>
        <fullName evidence="6">TetR family transcriptional regulator</fullName>
    </submittedName>
</protein>
<feature type="domain" description="HTH tetR-type" evidence="5">
    <location>
        <begin position="6"/>
        <end position="66"/>
    </location>
</feature>
<dbReference type="OrthoDB" id="270177at2"/>
<dbReference type="Pfam" id="PF16925">
    <property type="entry name" value="TetR_C_13"/>
    <property type="match status" value="1"/>
</dbReference>
<dbReference type="KEGG" id="bgv:CAL12_21845"/>
<name>A0A1W6YQA0_9BORD</name>
<keyword evidence="1" id="KW-0805">Transcription regulation</keyword>
<dbReference type="PANTHER" id="PTHR47506:SF1">
    <property type="entry name" value="HTH-TYPE TRANSCRIPTIONAL REGULATOR YJDC"/>
    <property type="match status" value="1"/>
</dbReference>
<dbReference type="PROSITE" id="PS50977">
    <property type="entry name" value="HTH_TETR_2"/>
    <property type="match status" value="1"/>
</dbReference>
<keyword evidence="7" id="KW-1185">Reference proteome</keyword>
<dbReference type="SUPFAM" id="SSF46689">
    <property type="entry name" value="Homeodomain-like"/>
    <property type="match status" value="1"/>
</dbReference>
<dbReference type="Proteomes" id="UP000194151">
    <property type="component" value="Chromosome"/>
</dbReference>
<dbReference type="InterPro" id="IPR001647">
    <property type="entry name" value="HTH_TetR"/>
</dbReference>
<gene>
    <name evidence="6" type="ORF">CAL12_21845</name>
</gene>
<evidence type="ECO:0000313" key="6">
    <source>
        <dbReference type="EMBL" id="ARP83198.1"/>
    </source>
</evidence>
<evidence type="ECO:0000256" key="4">
    <source>
        <dbReference type="PROSITE-ProRule" id="PRU00335"/>
    </source>
</evidence>
<reference evidence="6 7" key="1">
    <citation type="submission" date="2017-05" db="EMBL/GenBank/DDBJ databases">
        <title>Complete and WGS of Bordetella genogroups.</title>
        <authorList>
            <person name="Spilker T."/>
            <person name="LiPuma J."/>
        </authorList>
    </citation>
    <scope>NUCLEOTIDE SEQUENCE [LARGE SCALE GENOMIC DNA]</scope>
    <source>
        <strain evidence="6 7">AU19157</strain>
    </source>
</reference>
<dbReference type="AlphaFoldDB" id="A0A1W6YQA0"/>
<feature type="DNA-binding region" description="H-T-H motif" evidence="4">
    <location>
        <begin position="29"/>
        <end position="48"/>
    </location>
</feature>
<keyword evidence="3" id="KW-0804">Transcription</keyword>
<dbReference type="InterPro" id="IPR011075">
    <property type="entry name" value="TetR_C"/>
</dbReference>
<evidence type="ECO:0000256" key="1">
    <source>
        <dbReference type="ARBA" id="ARBA00023015"/>
    </source>
</evidence>
<dbReference type="Gene3D" id="1.10.357.10">
    <property type="entry name" value="Tetracycline Repressor, domain 2"/>
    <property type="match status" value="1"/>
</dbReference>
<proteinExistence type="predicted"/>
<evidence type="ECO:0000256" key="2">
    <source>
        <dbReference type="ARBA" id="ARBA00023125"/>
    </source>
</evidence>
<dbReference type="GO" id="GO:0003677">
    <property type="term" value="F:DNA binding"/>
    <property type="evidence" value="ECO:0007669"/>
    <property type="project" value="UniProtKB-UniRule"/>
</dbReference>
<accession>A0A1W6YQA0</accession>
<sequence length="198" mass="22185">MGRPRQFDEAQTLDLALRYFWQHGYEATSVRDLADAMALTGASVYNAYGDKLALYRRALERYIDTSIADRINRLQSRKPLQAIEGFYAEMIDRSLDDPDTKGCMLVNAALEMAPRDPDLRALIADVLRRIETFFRRSVQAGQRDGTITRSQSAADLARMLLGVQLGMRVLARARPEPALLRGMVRAALASLQPGVEEP</sequence>
<evidence type="ECO:0000259" key="5">
    <source>
        <dbReference type="PROSITE" id="PS50977"/>
    </source>
</evidence>
<keyword evidence="2 4" id="KW-0238">DNA-binding</keyword>